<protein>
    <recommendedName>
        <fullName evidence="3">CBS domain-containing protein</fullName>
    </recommendedName>
</protein>
<keyword evidence="2" id="KW-1185">Reference proteome</keyword>
<dbReference type="EMBL" id="RBLG01000001">
    <property type="protein sequence ID" value="RKS55978.1"/>
    <property type="molecule type" value="Genomic_DNA"/>
</dbReference>
<dbReference type="Proteomes" id="UP000276282">
    <property type="component" value="Unassembled WGS sequence"/>
</dbReference>
<proteinExistence type="predicted"/>
<dbReference type="SUPFAM" id="SSF54631">
    <property type="entry name" value="CBS-domain pair"/>
    <property type="match status" value="1"/>
</dbReference>
<evidence type="ECO:0000313" key="2">
    <source>
        <dbReference type="Proteomes" id="UP000276282"/>
    </source>
</evidence>
<name>A0A495PZM0_9FLAO</name>
<reference evidence="1 2" key="1">
    <citation type="submission" date="2018-10" db="EMBL/GenBank/DDBJ databases">
        <title>Genomic Encyclopedia of Archaeal and Bacterial Type Strains, Phase II (KMG-II): from individual species to whole genera.</title>
        <authorList>
            <person name="Goeker M."/>
        </authorList>
    </citation>
    <scope>NUCLEOTIDE SEQUENCE [LARGE SCALE GENOMIC DNA]</scope>
    <source>
        <strain evidence="1 2">DSM 19839</strain>
    </source>
</reference>
<dbReference type="AlphaFoldDB" id="A0A495PZM0"/>
<dbReference type="OrthoDB" id="1523762at2"/>
<dbReference type="InterPro" id="IPR046342">
    <property type="entry name" value="CBS_dom_sf"/>
</dbReference>
<gene>
    <name evidence="1" type="ORF">BC962_0953</name>
</gene>
<sequence>MSIESYIVNDMEICQITEKIGDLKKKFNELTYSHMPVGKDGVYLGCVSENDVRCFDAEKTLVDYQYALEGFYARESDNWLDTLETFAQNQANILPVLGSENQYLGYLELSDILHKFNETPFLNEPGGIVVLEKGSLDYSFSQIGQIIESQNARISGMFVSSQENDLTQITVKVNSSGLNEILQTLRRYGYTIVSEHQEDLYSKNLKERSRYLDKYLNI</sequence>
<evidence type="ECO:0000313" key="1">
    <source>
        <dbReference type="EMBL" id="RKS55978.1"/>
    </source>
</evidence>
<comment type="caution">
    <text evidence="1">The sequence shown here is derived from an EMBL/GenBank/DDBJ whole genome shotgun (WGS) entry which is preliminary data.</text>
</comment>
<dbReference type="Gene3D" id="3.10.580.10">
    <property type="entry name" value="CBS-domain"/>
    <property type="match status" value="1"/>
</dbReference>
<evidence type="ECO:0008006" key="3">
    <source>
        <dbReference type="Google" id="ProtNLM"/>
    </source>
</evidence>
<dbReference type="RefSeq" id="WP_121344720.1">
    <property type="nucleotide sequence ID" value="NZ_RBLG01000001.1"/>
</dbReference>
<organism evidence="1 2">
    <name type="scientific">Gillisia mitskevichiae</name>
    <dbReference type="NCBI Taxonomy" id="270921"/>
    <lineage>
        <taxon>Bacteria</taxon>
        <taxon>Pseudomonadati</taxon>
        <taxon>Bacteroidota</taxon>
        <taxon>Flavobacteriia</taxon>
        <taxon>Flavobacteriales</taxon>
        <taxon>Flavobacteriaceae</taxon>
        <taxon>Gillisia</taxon>
    </lineage>
</organism>
<accession>A0A495PZM0</accession>